<dbReference type="RefSeq" id="XP_021877237.1">
    <property type="nucleotide sequence ID" value="XM_022019741.1"/>
</dbReference>
<reference evidence="11 12" key="1">
    <citation type="submission" date="2016-07" db="EMBL/GenBank/DDBJ databases">
        <title>Pervasive Adenine N6-methylation of Active Genes in Fungi.</title>
        <authorList>
            <consortium name="DOE Joint Genome Institute"/>
            <person name="Mondo S.J."/>
            <person name="Dannebaum R.O."/>
            <person name="Kuo R.C."/>
            <person name="Labutti K."/>
            <person name="Haridas S."/>
            <person name="Kuo A."/>
            <person name="Salamov A."/>
            <person name="Ahrendt S.R."/>
            <person name="Lipzen A."/>
            <person name="Sullivan W."/>
            <person name="Andreopoulos W.B."/>
            <person name="Clum A."/>
            <person name="Lindquist E."/>
            <person name="Daum C."/>
            <person name="Ramamoorthy G.K."/>
            <person name="Gryganskyi A."/>
            <person name="Culley D."/>
            <person name="Magnuson J.K."/>
            <person name="James T.Y."/>
            <person name="O'Malley M.A."/>
            <person name="Stajich J.E."/>
            <person name="Spatafora J.W."/>
            <person name="Visel A."/>
            <person name="Grigoriev I.V."/>
        </authorList>
    </citation>
    <scope>NUCLEOTIDE SEQUENCE [LARGE SCALE GENOMIC DNA]</scope>
    <source>
        <strain evidence="11 12">NRRL 3116</strain>
    </source>
</reference>
<feature type="compositionally biased region" description="Basic residues" evidence="8">
    <location>
        <begin position="61"/>
        <end position="70"/>
    </location>
</feature>
<accession>A0A1Y2GAT1</accession>
<dbReference type="InterPro" id="IPR022043">
    <property type="entry name" value="CAF1A_DD"/>
</dbReference>
<dbReference type="PANTHER" id="PTHR15272">
    <property type="entry name" value="CHROMATIN ASSEMBLY FACTOR 1 SUBUNIT A CAF-1 SUBUNIT A"/>
    <property type="match status" value="1"/>
</dbReference>
<dbReference type="PANTHER" id="PTHR15272:SF0">
    <property type="entry name" value="CHROMATIN ASSEMBLY FACTOR 1 SUBUNIT A"/>
    <property type="match status" value="1"/>
</dbReference>
<comment type="subcellular location">
    <subcellularLocation>
        <location evidence="1">Nucleus</location>
    </subcellularLocation>
</comment>
<dbReference type="InterPro" id="IPR021644">
    <property type="entry name" value="CAF-1_p150_acidic"/>
</dbReference>
<dbReference type="Pfam" id="PF11600">
    <property type="entry name" value="CAF1A_acidic"/>
    <property type="match status" value="1"/>
</dbReference>
<feature type="region of interest" description="Disordered" evidence="8">
    <location>
        <begin position="28"/>
        <end position="108"/>
    </location>
</feature>
<evidence type="ECO:0008006" key="13">
    <source>
        <dbReference type="Google" id="ProtNLM"/>
    </source>
</evidence>
<feature type="compositionally biased region" description="Low complexity" evidence="8">
    <location>
        <begin position="38"/>
        <end position="49"/>
    </location>
</feature>
<dbReference type="GeneID" id="33561586"/>
<protein>
    <recommendedName>
        <fullName evidence="13">Chromatin assembly factor 1 subunit A-domain-containing protein</fullName>
    </recommendedName>
</protein>
<evidence type="ECO:0000256" key="6">
    <source>
        <dbReference type="ARBA" id="ARBA00023242"/>
    </source>
</evidence>
<comment type="caution">
    <text evidence="11">The sequence shown here is derived from an EMBL/GenBank/DDBJ whole genome shotgun (WGS) entry which is preliminary data.</text>
</comment>
<keyword evidence="3" id="KW-0227">DNA damage</keyword>
<dbReference type="STRING" id="64571.A0A1Y2GAT1"/>
<dbReference type="GO" id="GO:0033186">
    <property type="term" value="C:CAF-1 complex"/>
    <property type="evidence" value="ECO:0007669"/>
    <property type="project" value="TreeGrafter"/>
</dbReference>
<name>A0A1Y2GAT1_9FUNG</name>
<evidence type="ECO:0000313" key="11">
    <source>
        <dbReference type="EMBL" id="ORZ05750.1"/>
    </source>
</evidence>
<feature type="domain" description="Chromatin assembly factor 1 subunit A dimerization" evidence="10">
    <location>
        <begin position="713"/>
        <end position="784"/>
    </location>
</feature>
<dbReference type="InParanoid" id="A0A1Y2GAT1"/>
<keyword evidence="6" id="KW-0539">Nucleus</keyword>
<keyword evidence="2" id="KW-0235">DNA replication</keyword>
<feature type="domain" description="Chromatin assembly factor 1 p150 subunit acidic region" evidence="9">
    <location>
        <begin position="487"/>
        <end position="593"/>
    </location>
</feature>
<dbReference type="EMBL" id="MCFF01000049">
    <property type="protein sequence ID" value="ORZ05750.1"/>
    <property type="molecule type" value="Genomic_DNA"/>
</dbReference>
<evidence type="ECO:0000259" key="9">
    <source>
        <dbReference type="Pfam" id="PF11600"/>
    </source>
</evidence>
<dbReference type="Pfam" id="PF12253">
    <property type="entry name" value="CAF1A_dimeriz"/>
    <property type="match status" value="1"/>
</dbReference>
<dbReference type="GO" id="GO:0006334">
    <property type="term" value="P:nucleosome assembly"/>
    <property type="evidence" value="ECO:0007669"/>
    <property type="project" value="TreeGrafter"/>
</dbReference>
<dbReference type="GO" id="GO:0006281">
    <property type="term" value="P:DNA repair"/>
    <property type="evidence" value="ECO:0007669"/>
    <property type="project" value="UniProtKB-KW"/>
</dbReference>
<feature type="region of interest" description="Disordered" evidence="8">
    <location>
        <begin position="143"/>
        <end position="170"/>
    </location>
</feature>
<feature type="compositionally biased region" description="Acidic residues" evidence="8">
    <location>
        <begin position="752"/>
        <end position="810"/>
    </location>
</feature>
<feature type="compositionally biased region" description="Low complexity" evidence="8">
    <location>
        <begin position="160"/>
        <end position="170"/>
    </location>
</feature>
<feature type="compositionally biased region" description="Polar residues" evidence="8">
    <location>
        <begin position="50"/>
        <end position="59"/>
    </location>
</feature>
<evidence type="ECO:0000313" key="12">
    <source>
        <dbReference type="Proteomes" id="UP000193648"/>
    </source>
</evidence>
<gene>
    <name evidence="11" type="ORF">BCR41DRAFT_177258</name>
</gene>
<proteinExistence type="predicted"/>
<evidence type="ECO:0000256" key="3">
    <source>
        <dbReference type="ARBA" id="ARBA00022763"/>
    </source>
</evidence>
<evidence type="ECO:0000256" key="4">
    <source>
        <dbReference type="ARBA" id="ARBA00023186"/>
    </source>
</evidence>
<dbReference type="GO" id="GO:0005634">
    <property type="term" value="C:nucleus"/>
    <property type="evidence" value="ECO:0007669"/>
    <property type="project" value="UniProtKB-SubCell"/>
</dbReference>
<evidence type="ECO:0000256" key="5">
    <source>
        <dbReference type="ARBA" id="ARBA00023204"/>
    </source>
</evidence>
<feature type="compositionally biased region" description="Polar residues" evidence="8">
    <location>
        <begin position="79"/>
        <end position="103"/>
    </location>
</feature>
<feature type="coiled-coil region" evidence="7">
    <location>
        <begin position="480"/>
        <end position="548"/>
    </location>
</feature>
<evidence type="ECO:0000256" key="7">
    <source>
        <dbReference type="SAM" id="Coils"/>
    </source>
</evidence>
<organism evidence="11 12">
    <name type="scientific">Lobosporangium transversale</name>
    <dbReference type="NCBI Taxonomy" id="64571"/>
    <lineage>
        <taxon>Eukaryota</taxon>
        <taxon>Fungi</taxon>
        <taxon>Fungi incertae sedis</taxon>
        <taxon>Mucoromycota</taxon>
        <taxon>Mortierellomycotina</taxon>
        <taxon>Mortierellomycetes</taxon>
        <taxon>Mortierellales</taxon>
        <taxon>Mortierellaceae</taxon>
        <taxon>Lobosporangium</taxon>
    </lineage>
</organism>
<keyword evidence="12" id="KW-1185">Reference proteome</keyword>
<dbReference type="OrthoDB" id="440676at2759"/>
<keyword evidence="4" id="KW-0143">Chaperone</keyword>
<keyword evidence="7" id="KW-0175">Coiled coil</keyword>
<dbReference type="Proteomes" id="UP000193648">
    <property type="component" value="Unassembled WGS sequence"/>
</dbReference>
<keyword evidence="5" id="KW-0234">DNA repair</keyword>
<sequence length="884" mass="97782">MPPKTASPIKTKTLGDFFTKDDSLHSASKLEKPANNQAMTSTTAIMSAANDTVDSTGSPKSKAKKKANKTRTKEDHENQQPMSNDVDTQQVQNDTPSKDSTLSKGKRTRMEVSVVVPLMQHPQAALATSKFIERPILATEAAPPSSLIDSKEATQSGKPTTSAVSTSGSLTLGGGSSNISKFNKVDTASMFKVRSGKAYITESKLKFSAHPSAIADLYRFHEYRESLQMSEDLSQYTGVSVETDHVEITSIPTKHYGLIAKLVEESELVLNEAAAHIMSTLCPSGFDTLEDPTAPFNAQDGEGEMDVDNDVQTDGSTHEQALVKRNVTTVSTTAIMDAIQAVAQRVNYGVPVSSLPASITVTPSNLSVYRWEVQDIDRYFPSDMKAVVLKRRNKRIGASAALTAWFLGLETKQQEELCPLPITPVIAPGAEGGSTIGKKSRLSLGGESMDVDAIGNRTNEEPLDALSVHNQSTVAAVVDPAVLEAKLKEAEAKKKEAEAKEERRLEKERKMLEKQLEKDQKEAERLQREEIKRKKAEEERLKKEQTSMRFVGFFKPITSSATKKDAPESSAKSDLSAPPLSELFHPFHIKKNTSLAPINQFTKHISAEKIDEALDIKAGKDGDLSGMDVDMDLGHNVPKVAETKYARETVRSLFSRRPQSKGVDAQQQEKKLPRHYKSMTVSEAVRSGLLVQDEGNDISYMLTWKDIPSLRMRLLQFAENYRPAYYGTWSRQSKRITGRRFLGKDTELVDYDFDSEAEWEEDEEGEECKSDDDEEDVEDVGSDQDEEDDWLVPEGYLSEDEGLDAGEEGGAEITSQRKSKEVRRPALSQMTPIIVGPIFETVLGECSTHPVLEAYHVEFLGDYNIGMDMYHAVDSYPYPIQVVE</sequence>
<dbReference type="AlphaFoldDB" id="A0A1Y2GAT1"/>
<feature type="region of interest" description="Disordered" evidence="8">
    <location>
        <begin position="752"/>
        <end position="824"/>
    </location>
</feature>
<evidence type="ECO:0000256" key="8">
    <source>
        <dbReference type="SAM" id="MobiDB-lite"/>
    </source>
</evidence>
<dbReference type="CDD" id="cd22249">
    <property type="entry name" value="UDM1_RNF168_RNF169-like"/>
    <property type="match status" value="1"/>
</dbReference>
<evidence type="ECO:0000256" key="1">
    <source>
        <dbReference type="ARBA" id="ARBA00004123"/>
    </source>
</evidence>
<evidence type="ECO:0000256" key="2">
    <source>
        <dbReference type="ARBA" id="ARBA00022705"/>
    </source>
</evidence>
<dbReference type="GO" id="GO:0006260">
    <property type="term" value="P:DNA replication"/>
    <property type="evidence" value="ECO:0007669"/>
    <property type="project" value="UniProtKB-KW"/>
</dbReference>
<evidence type="ECO:0000259" key="10">
    <source>
        <dbReference type="Pfam" id="PF12253"/>
    </source>
</evidence>